<sequence>MDVLTNLLNKYGFQRLHSKLSKPIIIHCVPGAGKSSLIRELLATDDRFIAYTGGIADEPNLCGRWIKKWEGTAPLDRLVLIDEYTLLQELPDCFAAFGDPFQTNTNLVHPASFICKHSKRFGIATAALLRDLGFDITAEGDDVVQISNIYEAEPRGVVVYFEEEVGCPLRSHCVEALHVSDIQGKTFEEVTFVTGECGPITSRVQSFQCLTRHRTFLHILCPNGTYTSA</sequence>
<gene>
    <name evidence="2" type="primary">ORF2</name>
</gene>
<name>Q91UJ2_9VIRU</name>
<evidence type="ECO:0000313" key="2">
    <source>
        <dbReference type="EMBL" id="BAB56115.1"/>
    </source>
</evidence>
<dbReference type="GO" id="GO:0005524">
    <property type="term" value="F:ATP binding"/>
    <property type="evidence" value="ECO:0007669"/>
    <property type="project" value="InterPro"/>
</dbReference>
<dbReference type="Proteomes" id="UP000204440">
    <property type="component" value="Segment"/>
</dbReference>
<evidence type="ECO:0000313" key="3">
    <source>
        <dbReference type="Proteomes" id="UP000204440"/>
    </source>
</evidence>
<dbReference type="KEGG" id="vg:921316"/>
<dbReference type="GeneID" id="921316"/>
<keyword evidence="3" id="KW-1185">Reference proteome</keyword>
<accession>Q91UJ2</accession>
<dbReference type="Pfam" id="PF01443">
    <property type="entry name" value="Viral_helicase1"/>
    <property type="match status" value="1"/>
</dbReference>
<dbReference type="InterPro" id="IPR027351">
    <property type="entry name" value="(+)RNA_virus_helicase_core_dom"/>
</dbReference>
<dbReference type="EMBL" id="AB051848">
    <property type="protein sequence ID" value="BAB56115.1"/>
    <property type="molecule type" value="Genomic_RNA"/>
</dbReference>
<reference evidence="2 3" key="1">
    <citation type="submission" date="2000-11" db="EMBL/GenBank/DDBJ databases">
        <title>Complete nucleotide sequence of the genomic RNA of Aconitum latent carlavirus isolated from Delphinium sp.</title>
        <authorList>
            <person name="Fuji S."/>
            <person name="Yamamoto H."/>
            <person name="Inoue M."/>
            <person name="Yamashita K."/>
            <person name="Fukui Y."/>
            <person name="Furuya H."/>
            <person name="Naito H."/>
        </authorList>
    </citation>
    <scope>NUCLEOTIDE SEQUENCE [LARGE SCALE GENOMIC DNA]</scope>
    <source>
        <strain evidence="2">D</strain>
    </source>
</reference>
<dbReference type="PROSITE" id="PS51657">
    <property type="entry name" value="PSRV_HELICASE"/>
    <property type="match status" value="1"/>
</dbReference>
<organism evidence="2 3">
    <name type="scientific">Carlavirus latensaconiti</name>
    <dbReference type="NCBI Taxonomy" id="101764"/>
    <lineage>
        <taxon>Viruses</taxon>
        <taxon>Riboviria</taxon>
        <taxon>Orthornavirae</taxon>
        <taxon>Kitrinoviricota</taxon>
        <taxon>Alsuviricetes</taxon>
        <taxon>Tymovirales</taxon>
        <taxon>Betaflexiviridae</taxon>
        <taxon>Quinvirinae</taxon>
        <taxon>Carlavirus</taxon>
    </lineage>
</organism>
<evidence type="ECO:0000259" key="1">
    <source>
        <dbReference type="PROSITE" id="PS51657"/>
    </source>
</evidence>
<feature type="domain" description="(+)RNA virus helicase C-terminal" evidence="1">
    <location>
        <begin position="1"/>
        <end position="229"/>
    </location>
</feature>
<dbReference type="RefSeq" id="NP_116488.1">
    <property type="nucleotide sequence ID" value="NC_002795.1"/>
</dbReference>
<dbReference type="OrthoDB" id="16070at10239"/>
<protein>
    <submittedName>
        <fullName evidence="2">25K</fullName>
    </submittedName>
</protein>
<proteinExistence type="predicted"/>